<name>A0ABW5KRG9_9FLAO</name>
<dbReference type="Proteomes" id="UP001597472">
    <property type="component" value="Unassembled WGS sequence"/>
</dbReference>
<dbReference type="SUPFAM" id="SSF69318">
    <property type="entry name" value="Integrin alpha N-terminal domain"/>
    <property type="match status" value="1"/>
</dbReference>
<protein>
    <recommendedName>
        <fullName evidence="4">DUF4440 domain-containing protein</fullName>
    </recommendedName>
</protein>
<sequence>MKYLSVLTCILLLFVSSCNEVNPKGEKDLRDFVTQWNNLHTQLKAPYLESLYMPTVTYFGKARTRVQVQADKNRLFQEFPNYTQEILNNNITIAKKGANYLVTFVMRVSYNNIEENYPFFISAMLRNGEFKILREGLAEDAVNTNAPIFPNSEISREIISKNRKVYGDFDGDGLSDYATVIGPEIIENDINSTSQQPNCNGPCNSIISFSSSKLTNIVVLNSYQSDLENLKDLNSDGADELGYWDIKPNTKTLYIYNAVTGTLLAEPVVINTAVHKNLKLIDVFKKTGPNKITTTQSAFENGKWMLKTTTVYLD</sequence>
<feature type="signal peptide" evidence="1">
    <location>
        <begin position="1"/>
        <end position="19"/>
    </location>
</feature>
<reference evidence="3" key="1">
    <citation type="journal article" date="2019" name="Int. J. Syst. Evol. Microbiol.">
        <title>The Global Catalogue of Microorganisms (GCM) 10K type strain sequencing project: providing services to taxonomists for standard genome sequencing and annotation.</title>
        <authorList>
            <consortium name="The Broad Institute Genomics Platform"/>
            <consortium name="The Broad Institute Genome Sequencing Center for Infectious Disease"/>
            <person name="Wu L."/>
            <person name="Ma J."/>
        </authorList>
    </citation>
    <scope>NUCLEOTIDE SEQUENCE [LARGE SCALE GENOMIC DNA]</scope>
    <source>
        <strain evidence="3">KCTC 42587</strain>
    </source>
</reference>
<gene>
    <name evidence="2" type="ORF">ACFSQP_03410</name>
</gene>
<dbReference type="InterPro" id="IPR028994">
    <property type="entry name" value="Integrin_alpha_N"/>
</dbReference>
<evidence type="ECO:0000313" key="2">
    <source>
        <dbReference type="EMBL" id="MFD2550858.1"/>
    </source>
</evidence>
<keyword evidence="3" id="KW-1185">Reference proteome</keyword>
<accession>A0ABW5KRG9</accession>
<organism evidence="2 3">
    <name type="scientific">Bizionia sediminis</name>
    <dbReference type="NCBI Taxonomy" id="1737064"/>
    <lineage>
        <taxon>Bacteria</taxon>
        <taxon>Pseudomonadati</taxon>
        <taxon>Bacteroidota</taxon>
        <taxon>Flavobacteriia</taxon>
        <taxon>Flavobacteriales</taxon>
        <taxon>Flavobacteriaceae</taxon>
        <taxon>Bizionia</taxon>
    </lineage>
</organism>
<dbReference type="RefSeq" id="WP_376891780.1">
    <property type="nucleotide sequence ID" value="NZ_JBHULS010000001.1"/>
</dbReference>
<dbReference type="PROSITE" id="PS51257">
    <property type="entry name" value="PROKAR_LIPOPROTEIN"/>
    <property type="match status" value="1"/>
</dbReference>
<evidence type="ECO:0008006" key="4">
    <source>
        <dbReference type="Google" id="ProtNLM"/>
    </source>
</evidence>
<proteinExistence type="predicted"/>
<feature type="chain" id="PRO_5046165861" description="DUF4440 domain-containing protein" evidence="1">
    <location>
        <begin position="20"/>
        <end position="314"/>
    </location>
</feature>
<keyword evidence="1" id="KW-0732">Signal</keyword>
<dbReference type="EMBL" id="JBHULS010000001">
    <property type="protein sequence ID" value="MFD2550858.1"/>
    <property type="molecule type" value="Genomic_DNA"/>
</dbReference>
<evidence type="ECO:0000313" key="3">
    <source>
        <dbReference type="Proteomes" id="UP001597472"/>
    </source>
</evidence>
<evidence type="ECO:0000256" key="1">
    <source>
        <dbReference type="SAM" id="SignalP"/>
    </source>
</evidence>
<comment type="caution">
    <text evidence="2">The sequence shown here is derived from an EMBL/GenBank/DDBJ whole genome shotgun (WGS) entry which is preliminary data.</text>
</comment>